<proteinExistence type="predicted"/>
<name>A0A1M7E742_9FLAO</name>
<dbReference type="STRING" id="1302687.SAMN05444267_102720"/>
<evidence type="ECO:0000313" key="1">
    <source>
        <dbReference type="EMBL" id="SHL87537.1"/>
    </source>
</evidence>
<dbReference type="RefSeq" id="WP_073294776.1">
    <property type="nucleotide sequence ID" value="NZ_FRAV01000027.1"/>
</dbReference>
<protein>
    <recommendedName>
        <fullName evidence="3">Plasmid stabilization system protein ParE</fullName>
    </recommendedName>
</protein>
<accession>A0A1M7E742</accession>
<dbReference type="EMBL" id="FRAV01000027">
    <property type="protein sequence ID" value="SHL87537.1"/>
    <property type="molecule type" value="Genomic_DNA"/>
</dbReference>
<gene>
    <name evidence="1" type="ORF">SAMN05444267_102720</name>
</gene>
<evidence type="ECO:0008006" key="3">
    <source>
        <dbReference type="Google" id="ProtNLM"/>
    </source>
</evidence>
<dbReference type="AlphaFoldDB" id="A0A1M7E742"/>
<keyword evidence="2" id="KW-1185">Reference proteome</keyword>
<dbReference type="OrthoDB" id="1098070at2"/>
<dbReference type="Proteomes" id="UP000184364">
    <property type="component" value="Unassembled WGS sequence"/>
</dbReference>
<dbReference type="InterPro" id="IPR035093">
    <property type="entry name" value="RelE/ParE_toxin_dom_sf"/>
</dbReference>
<reference evidence="2" key="1">
    <citation type="submission" date="2016-11" db="EMBL/GenBank/DDBJ databases">
        <authorList>
            <person name="Varghese N."/>
            <person name="Submissions S."/>
        </authorList>
    </citation>
    <scope>NUCLEOTIDE SEQUENCE [LARGE SCALE GENOMIC DNA]</scope>
    <source>
        <strain evidence="2">DSM 26899</strain>
    </source>
</reference>
<organism evidence="1 2">
    <name type="scientific">Chryseobacterium polytrichastri</name>
    <dbReference type="NCBI Taxonomy" id="1302687"/>
    <lineage>
        <taxon>Bacteria</taxon>
        <taxon>Pseudomonadati</taxon>
        <taxon>Bacteroidota</taxon>
        <taxon>Flavobacteriia</taxon>
        <taxon>Flavobacteriales</taxon>
        <taxon>Weeksellaceae</taxon>
        <taxon>Chryseobacterium group</taxon>
        <taxon>Chryseobacterium</taxon>
    </lineage>
</organism>
<dbReference type="Gene3D" id="3.30.2310.20">
    <property type="entry name" value="RelE-like"/>
    <property type="match status" value="1"/>
</dbReference>
<sequence length="102" mass="12134">MKIIISETARISLDEIIDFLQVKWTAKEIAVLQTDIRKFRQTMIDGIIKHQSLEKSPNIKFTLIGKKQIKLFYEIKTEEIVIKLFWHCKKDPLKLKHLLNKE</sequence>
<evidence type="ECO:0000313" key="2">
    <source>
        <dbReference type="Proteomes" id="UP000184364"/>
    </source>
</evidence>